<evidence type="ECO:0000259" key="3">
    <source>
        <dbReference type="PROSITE" id="PS51173"/>
    </source>
</evidence>
<dbReference type="CDD" id="cd10318">
    <property type="entry name" value="RGL11"/>
    <property type="match status" value="1"/>
</dbReference>
<evidence type="ECO:0000313" key="5">
    <source>
        <dbReference type="Proteomes" id="UP001499993"/>
    </source>
</evidence>
<dbReference type="PROSITE" id="PS51318">
    <property type="entry name" value="TAT"/>
    <property type="match status" value="1"/>
</dbReference>
<dbReference type="InterPro" id="IPR006311">
    <property type="entry name" value="TAT_signal"/>
</dbReference>
<dbReference type="SMART" id="SM00637">
    <property type="entry name" value="CBD_II"/>
    <property type="match status" value="1"/>
</dbReference>
<dbReference type="Gene3D" id="2.60.40.10">
    <property type="entry name" value="Immunoglobulins"/>
    <property type="match status" value="1"/>
</dbReference>
<evidence type="ECO:0000256" key="1">
    <source>
        <dbReference type="SAM" id="MobiDB-lite"/>
    </source>
</evidence>
<keyword evidence="2" id="KW-0732">Signal</keyword>
<dbReference type="PROSITE" id="PS51173">
    <property type="entry name" value="CBM2"/>
    <property type="match status" value="1"/>
</dbReference>
<dbReference type="GO" id="GO:0016829">
    <property type="term" value="F:lyase activity"/>
    <property type="evidence" value="ECO:0007669"/>
    <property type="project" value="UniProtKB-KW"/>
</dbReference>
<feature type="domain" description="CBM2" evidence="3">
    <location>
        <begin position="37"/>
        <end position="145"/>
    </location>
</feature>
<protein>
    <submittedName>
        <fullName evidence="4">Rhamnogalacturonan lyase</fullName>
    </submittedName>
</protein>
<dbReference type="InterPro" id="IPR001919">
    <property type="entry name" value="CBD2"/>
</dbReference>
<dbReference type="EMBL" id="BAABIK010000031">
    <property type="protein sequence ID" value="GAA4953896.1"/>
    <property type="molecule type" value="Genomic_DNA"/>
</dbReference>
<reference evidence="5" key="1">
    <citation type="journal article" date="2019" name="Int. J. Syst. Evol. Microbiol.">
        <title>The Global Catalogue of Microorganisms (GCM) 10K type strain sequencing project: providing services to taxonomists for standard genome sequencing and annotation.</title>
        <authorList>
            <consortium name="The Broad Institute Genomics Platform"/>
            <consortium name="The Broad Institute Genome Sequencing Center for Infectious Disease"/>
            <person name="Wu L."/>
            <person name="Ma J."/>
        </authorList>
    </citation>
    <scope>NUCLEOTIDE SEQUENCE [LARGE SCALE GENOMIC DNA]</scope>
    <source>
        <strain evidence="5">JCM 18123</strain>
    </source>
</reference>
<dbReference type="PANTHER" id="PTHR43118">
    <property type="entry name" value="RHAMNOGALACTURONAN LYASE (EUROFUNG)"/>
    <property type="match status" value="1"/>
</dbReference>
<dbReference type="Pfam" id="PF21348">
    <property type="entry name" value="RGL11_C"/>
    <property type="match status" value="1"/>
</dbReference>
<organism evidence="4 5">
    <name type="scientific">Streptomonospora halophila</name>
    <dbReference type="NCBI Taxonomy" id="427369"/>
    <lineage>
        <taxon>Bacteria</taxon>
        <taxon>Bacillati</taxon>
        <taxon>Actinomycetota</taxon>
        <taxon>Actinomycetes</taxon>
        <taxon>Streptosporangiales</taxon>
        <taxon>Nocardiopsidaceae</taxon>
        <taxon>Streptomonospora</taxon>
    </lineage>
</organism>
<gene>
    <name evidence="4" type="ORF">GCM10023224_43820</name>
</gene>
<dbReference type="InterPro" id="IPR008965">
    <property type="entry name" value="CBM2/CBM3_carb-bd_dom_sf"/>
</dbReference>
<sequence>MTDGIPPTRGRGRTRLHAAAAAAAAWAMGAALLAAPPASAAAGCSVDYTVNQWNNGFTAQVAITNLGDPIDGWTLEWEFADGQAVTGSWNGEATQSGSSVRVDNAAYNAAIATGGTVEFGFQATHSGTNDAPRAFTLNGTVCDGSTGGGDDGGGDDGDDDASGRQVEALDRGPVSVRSGDGNLVSWRMLATDPGGVAFNVYRGGTRVNSEPLTGATSYLDSPAPSGAEYTVRPVVDGREQEASRSALRFGRGYLDVPLQRPAGGSTPDGSYSYSANDASVGDLDGDGAYEIVLKWQPDNAKDNSQSGYTGNTIVDAYELDGTRLWRIDLGRNIRAGAHYTQFAVYDLDGDGAAEVAMKTADGTVDGRGEAIGDADADHRNSGGYILSGPEYLTVFEGADGAELSTVDYLPPRGNVADWGDDYGNRVDRFLAGVAYLDGERPSLIMARGYYTRSVIVAWDWRDGRLTERWTFDSDEAGSAWAGQGNHQLSIADADGDGRDEVVYGAMAVDDDGSGLWNTGYGHGDALHVGDFLPERGGLEVFDIQERTGGEAGAHLNDAATGETLWRKPTADGQEGPGRGVAADVWAGNPGAEFWATGGGISGLFDGRGNNVGRTPSSANFAAWWDGDPVRELLDGTHIDSYGPDGDERLLTGENVASNNGTKATPALSGDILGDWREEVVWRTEDSSALRIYSTPHPTNVRMPTLMHDTQYRVAVAWQNTAYNQPPHPSFFLGDGMDAAPLPDVHTP</sequence>
<dbReference type="Pfam" id="PF18370">
    <property type="entry name" value="RGI_lyase"/>
    <property type="match status" value="1"/>
</dbReference>
<dbReference type="InterPro" id="IPR012291">
    <property type="entry name" value="CBM2_carb-bd_dom_sf"/>
</dbReference>
<dbReference type="Gene3D" id="2.60.40.290">
    <property type="match status" value="1"/>
</dbReference>
<dbReference type="SUPFAM" id="SSF69318">
    <property type="entry name" value="Integrin alpha N-terminal domain"/>
    <property type="match status" value="1"/>
</dbReference>
<proteinExistence type="predicted"/>
<keyword evidence="5" id="KW-1185">Reference proteome</keyword>
<comment type="caution">
    <text evidence="4">The sequence shown here is derived from an EMBL/GenBank/DDBJ whole genome shotgun (WGS) entry which is preliminary data.</text>
</comment>
<feature type="signal peptide" evidence="2">
    <location>
        <begin position="1"/>
        <end position="40"/>
    </location>
</feature>
<dbReference type="InterPro" id="IPR041624">
    <property type="entry name" value="RGI_lyase"/>
</dbReference>
<evidence type="ECO:0000313" key="4">
    <source>
        <dbReference type="EMBL" id="GAA4953896.1"/>
    </source>
</evidence>
<dbReference type="SUPFAM" id="SSF49384">
    <property type="entry name" value="Carbohydrate-binding domain"/>
    <property type="match status" value="1"/>
</dbReference>
<feature type="region of interest" description="Disordered" evidence="1">
    <location>
        <begin position="145"/>
        <end position="164"/>
    </location>
</feature>
<dbReference type="Pfam" id="PF00553">
    <property type="entry name" value="CBM_2"/>
    <property type="match status" value="1"/>
</dbReference>
<name>A0ABP9GUK3_9ACTN</name>
<dbReference type="Proteomes" id="UP001499993">
    <property type="component" value="Unassembled WGS sequence"/>
</dbReference>
<feature type="chain" id="PRO_5045401412" evidence="2">
    <location>
        <begin position="41"/>
        <end position="747"/>
    </location>
</feature>
<dbReference type="InterPro" id="IPR028994">
    <property type="entry name" value="Integrin_alpha_N"/>
</dbReference>
<dbReference type="PANTHER" id="PTHR43118:SF1">
    <property type="entry name" value="RHAMNOGALACTURONAN LYASE (EUROFUNG)"/>
    <property type="match status" value="1"/>
</dbReference>
<keyword evidence="4" id="KW-0456">Lyase</keyword>
<dbReference type="RefSeq" id="WP_345558587.1">
    <property type="nucleotide sequence ID" value="NZ_BAABIK010000031.1"/>
</dbReference>
<dbReference type="InterPro" id="IPR013783">
    <property type="entry name" value="Ig-like_fold"/>
</dbReference>
<dbReference type="InterPro" id="IPR049366">
    <property type="entry name" value="RGL11_C"/>
</dbReference>
<evidence type="ECO:0000256" key="2">
    <source>
        <dbReference type="SAM" id="SignalP"/>
    </source>
</evidence>
<dbReference type="InterPro" id="IPR034641">
    <property type="entry name" value="RGL11"/>
</dbReference>
<accession>A0ABP9GUK3</accession>